<evidence type="ECO:0008006" key="5">
    <source>
        <dbReference type="Google" id="ProtNLM"/>
    </source>
</evidence>
<evidence type="ECO:0000256" key="2">
    <source>
        <dbReference type="ARBA" id="ARBA00023235"/>
    </source>
</evidence>
<dbReference type="InterPro" id="IPR012341">
    <property type="entry name" value="6hp_glycosidase-like_sf"/>
</dbReference>
<dbReference type="PROSITE" id="PS51257">
    <property type="entry name" value="PROKAR_LIPOPROTEIN"/>
    <property type="match status" value="1"/>
</dbReference>
<keyword evidence="4" id="KW-1185">Reference proteome</keyword>
<accession>A0A2U2B8J7</accession>
<proteinExistence type="inferred from homology"/>
<name>A0A2U2B8J7_9BACT</name>
<evidence type="ECO:0000313" key="3">
    <source>
        <dbReference type="EMBL" id="PWD99388.1"/>
    </source>
</evidence>
<keyword evidence="2" id="KW-0413">Isomerase</keyword>
<dbReference type="GO" id="GO:0016853">
    <property type="term" value="F:isomerase activity"/>
    <property type="evidence" value="ECO:0007669"/>
    <property type="project" value="UniProtKB-KW"/>
</dbReference>
<dbReference type="GO" id="GO:0005975">
    <property type="term" value="P:carbohydrate metabolic process"/>
    <property type="evidence" value="ECO:0007669"/>
    <property type="project" value="InterPro"/>
</dbReference>
<reference evidence="3 4" key="1">
    <citation type="submission" date="2018-05" db="EMBL/GenBank/DDBJ databases">
        <title>Marinilabilia rubrum sp. nov., isolated from saltern sediment.</title>
        <authorList>
            <person name="Zhang R."/>
        </authorList>
    </citation>
    <scope>NUCLEOTIDE SEQUENCE [LARGE SCALE GENOMIC DNA]</scope>
    <source>
        <strain evidence="3 4">WTE16</strain>
    </source>
</reference>
<sequence length="431" mass="49632">MIKYKEMNRFVILGVVLLVFAISCQSPGNSSMIPSEGIAKKYEKPVLNLIDFFNKNAYDPDTGVYYSEICNSGERMSPKVYNVALSRLIYGLSFASRLDQSYIEKAETACKFQLSQLTSRDSIGDYFISYFDVKASEAGSSKNLDIWQQAYGLCGLVELYRNQPSDSLLSSIHQFHDSFLTRFYDSEYGGFYGEYDLKSGQVSGSKSLQSLIYPVTSYMANLWLADTINRPKYEPYLKENLEIACQNAWNENLGWVNMTFDNDWKPFAPDSEGEQRLTVTPGHNFQFASLFLRTGTWDFLSQNERQKYKDLGTKILDITLDKPIFQGKDLSQGFYSEVSVLNDDVTDYRKTWWQHCEALIALSLANGKYKNEISELEEFYFNHFQDQDNGGEFFYLDRENHPQKKELKGSIGKSIYHTIEAVRFLSERTTF</sequence>
<gene>
    <name evidence="3" type="ORF">DDZ16_10285</name>
</gene>
<comment type="similarity">
    <text evidence="1">Belongs to the N-acylglucosamine 2-epimerase family.</text>
</comment>
<evidence type="ECO:0000313" key="4">
    <source>
        <dbReference type="Proteomes" id="UP000244956"/>
    </source>
</evidence>
<dbReference type="Proteomes" id="UP000244956">
    <property type="component" value="Unassembled WGS sequence"/>
</dbReference>
<evidence type="ECO:0000256" key="1">
    <source>
        <dbReference type="ARBA" id="ARBA00008558"/>
    </source>
</evidence>
<dbReference type="InterPro" id="IPR008928">
    <property type="entry name" value="6-hairpin_glycosidase_sf"/>
</dbReference>
<comment type="caution">
    <text evidence="3">The sequence shown here is derived from an EMBL/GenBank/DDBJ whole genome shotgun (WGS) entry which is preliminary data.</text>
</comment>
<protein>
    <recommendedName>
        <fullName evidence="5">N-acylglucosamine 2-epimerase</fullName>
    </recommendedName>
</protein>
<dbReference type="EMBL" id="QEWP01000007">
    <property type="protein sequence ID" value="PWD99388.1"/>
    <property type="molecule type" value="Genomic_DNA"/>
</dbReference>
<dbReference type="Pfam" id="PF07221">
    <property type="entry name" value="GlcNAc_2-epim"/>
    <property type="match status" value="1"/>
</dbReference>
<dbReference type="Gene3D" id="1.50.10.10">
    <property type="match status" value="1"/>
</dbReference>
<dbReference type="SUPFAM" id="SSF48208">
    <property type="entry name" value="Six-hairpin glycosidases"/>
    <property type="match status" value="1"/>
</dbReference>
<dbReference type="InterPro" id="IPR010819">
    <property type="entry name" value="AGE/CE"/>
</dbReference>
<dbReference type="PANTHER" id="PTHR15108">
    <property type="entry name" value="N-ACYLGLUCOSAMINE-2-EPIMERASE"/>
    <property type="match status" value="1"/>
</dbReference>
<dbReference type="AlphaFoldDB" id="A0A2U2B8J7"/>
<organism evidence="3 4">
    <name type="scientific">Marinilabilia rubra</name>
    <dbReference type="NCBI Taxonomy" id="2162893"/>
    <lineage>
        <taxon>Bacteria</taxon>
        <taxon>Pseudomonadati</taxon>
        <taxon>Bacteroidota</taxon>
        <taxon>Bacteroidia</taxon>
        <taxon>Marinilabiliales</taxon>
        <taxon>Marinilabiliaceae</taxon>
        <taxon>Marinilabilia</taxon>
    </lineage>
</organism>